<protein>
    <recommendedName>
        <fullName evidence="4">diphthine methyl ester synthase</fullName>
        <ecNumber evidence="4">2.1.1.314</ecNumber>
    </recommendedName>
</protein>
<dbReference type="EC" id="2.1.1.314" evidence="4"/>
<dbReference type="EMBL" id="JAMKOV010000001">
    <property type="protein sequence ID" value="KAI8044703.1"/>
    <property type="molecule type" value="Genomic_DNA"/>
</dbReference>
<feature type="domain" description="Tetrapyrrole methylase" evidence="9">
    <location>
        <begin position="277"/>
        <end position="454"/>
    </location>
</feature>
<evidence type="ECO:0000313" key="10">
    <source>
        <dbReference type="EMBL" id="KAI8044703.1"/>
    </source>
</evidence>
<dbReference type="Proteomes" id="UP001059596">
    <property type="component" value="Chromosome 3R"/>
</dbReference>
<reference evidence="10" key="1">
    <citation type="journal article" date="2023" name="Genome Biol. Evol.">
        <title>Long-read-based Genome Assembly of Drosophila gunungcola Reveals Fewer Chemosensory Genes in Flower-breeding Species.</title>
        <authorList>
            <person name="Negi A."/>
            <person name="Liao B.Y."/>
            <person name="Yeh S.D."/>
        </authorList>
    </citation>
    <scope>NUCLEOTIDE SEQUENCE</scope>
    <source>
        <strain evidence="10">Sukarami</strain>
    </source>
</reference>
<evidence type="ECO:0000259" key="9">
    <source>
        <dbReference type="Pfam" id="PF00590"/>
    </source>
</evidence>
<comment type="pathway">
    <text evidence="2">Protein modification; peptidyl-diphthamide biosynthesis.</text>
</comment>
<evidence type="ECO:0000256" key="6">
    <source>
        <dbReference type="ARBA" id="ARBA00022679"/>
    </source>
</evidence>
<evidence type="ECO:0000256" key="2">
    <source>
        <dbReference type="ARBA" id="ARBA00005156"/>
    </source>
</evidence>
<dbReference type="Gene3D" id="3.30.950.10">
    <property type="entry name" value="Methyltransferase, Cobalt-precorrin-4 Transmethylase, Domain 2"/>
    <property type="match status" value="1"/>
</dbReference>
<comment type="catalytic activity">
    <reaction evidence="8">
        <text>2-[(3S)-amino-3-carboxypropyl]-L-histidyl-[translation elongation factor 2] + 4 S-adenosyl-L-methionine = diphthine methyl ester-[translation elongation factor 2] + 4 S-adenosyl-L-homocysteine + 3 H(+)</text>
        <dbReference type="Rhea" id="RHEA:42652"/>
        <dbReference type="Rhea" id="RHEA-COMP:9749"/>
        <dbReference type="Rhea" id="RHEA-COMP:10173"/>
        <dbReference type="ChEBI" id="CHEBI:15378"/>
        <dbReference type="ChEBI" id="CHEBI:57856"/>
        <dbReference type="ChEBI" id="CHEBI:59789"/>
        <dbReference type="ChEBI" id="CHEBI:73995"/>
        <dbReference type="ChEBI" id="CHEBI:79005"/>
        <dbReference type="EC" id="2.1.1.314"/>
    </reaction>
</comment>
<dbReference type="NCBIfam" id="TIGR00522">
    <property type="entry name" value="dph5"/>
    <property type="match status" value="1"/>
</dbReference>
<dbReference type="Pfam" id="PF00590">
    <property type="entry name" value="TP_methylase"/>
    <property type="match status" value="1"/>
</dbReference>
<keyword evidence="11" id="KW-1185">Reference proteome</keyword>
<comment type="similarity">
    <text evidence="3">Belongs to the diphthine synthase family.</text>
</comment>
<sequence length="557" mass="62989">MNVSAASLNNSFPEEDEVRLGYNHDNIKTFLSKSSIRDLFPYANATKGAKQLLDRFVLTLSGKLVLNLEKLLDLFTLSIMMMTYQRDNLLLMNERFMLVDVVCHLADSLDSEEINYMATGLFENLVTGVGLERLEKVLDMQAAIPALVESSRLGNEVAVALLLTVMAQYTGVPVQLDSRETARQAFQMAKLINWQQLADTDRHADMYMLIRTFSLIINCRSTREECPDWKDNLGAEIHKYFLQVRKAFDKSAAYGAFEMMQQPRVAVAEQSHQLPRMFYLIGLGLGDLKDITVKGLEIVKQCSRVYLEMYTSILGCSLEEMQEFYGRPLLLADRDLVEQSADEILAGAGESDVALLVVGDPFGATTHTDFILRAKEKNIPYKVIHNASIMNAVGCCGLQLYKFGETVSIPYWDETWKPDSFYDKIKLNRLHNMHTLCLLDIKVKEPTPESLMRKRKEYMPPRFMSVAEAAHQLLSIVEKKDSLEKNTVLNEQSLCVGLARVGQESQQIAVSTLLDMRSTDLGGPLHSLIIPAKEMHPLEVEFLQQYAASLKLDDYNH</sequence>
<dbReference type="FunFam" id="3.30.950.10:FF:000004">
    <property type="entry name" value="Diphthine synthase putative"/>
    <property type="match status" value="1"/>
</dbReference>
<comment type="caution">
    <text evidence="10">The sequence shown here is derived from an EMBL/GenBank/DDBJ whole genome shotgun (WGS) entry which is preliminary data.</text>
</comment>
<dbReference type="CDD" id="cd11647">
    <property type="entry name" value="DHP5_DphB"/>
    <property type="match status" value="1"/>
</dbReference>
<dbReference type="SUPFAM" id="SSF53790">
    <property type="entry name" value="Tetrapyrrole methylase"/>
    <property type="match status" value="1"/>
</dbReference>
<evidence type="ECO:0000256" key="5">
    <source>
        <dbReference type="ARBA" id="ARBA00022603"/>
    </source>
</evidence>
<dbReference type="InterPro" id="IPR035996">
    <property type="entry name" value="4pyrrol_Methylase_sf"/>
</dbReference>
<dbReference type="GO" id="GO:0032259">
    <property type="term" value="P:methylation"/>
    <property type="evidence" value="ECO:0007669"/>
    <property type="project" value="UniProtKB-KW"/>
</dbReference>
<dbReference type="FunFam" id="3.40.1010.10:FF:000004">
    <property type="entry name" value="Putative diphthine synthase"/>
    <property type="match status" value="1"/>
</dbReference>
<gene>
    <name evidence="10" type="ORF">M5D96_000874</name>
</gene>
<keyword evidence="5" id="KW-0489">Methyltransferase</keyword>
<evidence type="ECO:0000313" key="11">
    <source>
        <dbReference type="Proteomes" id="UP001059596"/>
    </source>
</evidence>
<dbReference type="InterPro" id="IPR014776">
    <property type="entry name" value="4pyrrole_Mease_sub2"/>
</dbReference>
<evidence type="ECO:0000256" key="7">
    <source>
        <dbReference type="ARBA" id="ARBA00022691"/>
    </source>
</evidence>
<dbReference type="GO" id="GO:0141133">
    <property type="term" value="F:diphthine methyl ester synthase activity"/>
    <property type="evidence" value="ECO:0007669"/>
    <property type="project" value="UniProtKB-EC"/>
</dbReference>
<dbReference type="Gene3D" id="3.40.1010.10">
    <property type="entry name" value="Cobalt-precorrin-4 Transmethylase, Domain 1"/>
    <property type="match status" value="1"/>
</dbReference>
<evidence type="ECO:0000256" key="4">
    <source>
        <dbReference type="ARBA" id="ARBA00011927"/>
    </source>
</evidence>
<dbReference type="AlphaFoldDB" id="A0A9P9YX46"/>
<evidence type="ECO:0000256" key="1">
    <source>
        <dbReference type="ARBA" id="ARBA00004006"/>
    </source>
</evidence>
<dbReference type="PANTHER" id="PTHR10882:SF0">
    <property type="entry name" value="DIPHTHINE METHYL ESTER SYNTHASE"/>
    <property type="match status" value="1"/>
</dbReference>
<dbReference type="PANTHER" id="PTHR10882">
    <property type="entry name" value="DIPHTHINE SYNTHASE"/>
    <property type="match status" value="1"/>
</dbReference>
<evidence type="ECO:0000256" key="3">
    <source>
        <dbReference type="ARBA" id="ARBA00006729"/>
    </source>
</evidence>
<dbReference type="HAMAP" id="MF_01084">
    <property type="entry name" value="Diphthine_synth"/>
    <property type="match status" value="1"/>
</dbReference>
<dbReference type="GO" id="GO:0017183">
    <property type="term" value="P:protein histidyl modification to diphthamide"/>
    <property type="evidence" value="ECO:0007669"/>
    <property type="project" value="InterPro"/>
</dbReference>
<comment type="function">
    <text evidence="1">S-adenosyl-L-methionine-dependent methyltransferase that catalyzes four methylations of the modified target histidine residue in translation elongation factor 2 (EF-2), to form an intermediate called diphthine methyl ester. The four successive methylation reactions represent the second step of diphthamide biosynthesis.</text>
</comment>
<dbReference type="InterPro" id="IPR014777">
    <property type="entry name" value="4pyrrole_Mease_sub1"/>
</dbReference>
<evidence type="ECO:0000256" key="8">
    <source>
        <dbReference type="ARBA" id="ARBA00048752"/>
    </source>
</evidence>
<keyword evidence="6" id="KW-0808">Transferase</keyword>
<accession>A0A9P9YX46</accession>
<proteinExistence type="inferred from homology"/>
<dbReference type="InterPro" id="IPR004551">
    <property type="entry name" value="Dphthn_synthase"/>
</dbReference>
<organism evidence="10 11">
    <name type="scientific">Drosophila gunungcola</name>
    <name type="common">fruit fly</name>
    <dbReference type="NCBI Taxonomy" id="103775"/>
    <lineage>
        <taxon>Eukaryota</taxon>
        <taxon>Metazoa</taxon>
        <taxon>Ecdysozoa</taxon>
        <taxon>Arthropoda</taxon>
        <taxon>Hexapoda</taxon>
        <taxon>Insecta</taxon>
        <taxon>Pterygota</taxon>
        <taxon>Neoptera</taxon>
        <taxon>Endopterygota</taxon>
        <taxon>Diptera</taxon>
        <taxon>Brachycera</taxon>
        <taxon>Muscomorpha</taxon>
        <taxon>Ephydroidea</taxon>
        <taxon>Drosophilidae</taxon>
        <taxon>Drosophila</taxon>
        <taxon>Sophophora</taxon>
    </lineage>
</organism>
<dbReference type="InterPro" id="IPR000878">
    <property type="entry name" value="4pyrrol_Mease"/>
</dbReference>
<keyword evidence="7" id="KW-0949">S-adenosyl-L-methionine</keyword>
<name>A0A9P9YX46_9MUSC</name>